<name>A0A7V5PNU9_CALAY</name>
<dbReference type="Pfam" id="PF21016">
    <property type="entry name" value="RlmN_N"/>
    <property type="match status" value="1"/>
</dbReference>
<dbReference type="GO" id="GO:0046872">
    <property type="term" value="F:metal ion binding"/>
    <property type="evidence" value="ECO:0007669"/>
    <property type="project" value="UniProtKB-KW"/>
</dbReference>
<reference evidence="9" key="1">
    <citation type="journal article" date="2020" name="mSystems">
        <title>Genome- and Community-Level Interaction Insights into Carbon Utilization and Element Cycling Functions of Hydrothermarchaeota in Hydrothermal Sediment.</title>
        <authorList>
            <person name="Zhou Z."/>
            <person name="Liu Y."/>
            <person name="Xu W."/>
            <person name="Pan J."/>
            <person name="Luo Z.H."/>
            <person name="Li M."/>
        </authorList>
    </citation>
    <scope>NUCLEOTIDE SEQUENCE [LARGE SCALE GENOMIC DNA]</scope>
    <source>
        <strain evidence="9">HyVt-527</strain>
    </source>
</reference>
<dbReference type="Proteomes" id="UP000886124">
    <property type="component" value="Unassembled WGS sequence"/>
</dbReference>
<sequence>MPEYLLDFNRTQLHNYLQAQNQPSYRADQILKGVYVKNYASFQEFTDLPKTFRTQLEQDFALRTFTEIDRVRSDVDGTTKFLWQLRDGLKIESVIIYEKRRVTFCISSQVGCPLDCKFCATGKMGLLRNLTPGEIVEQVLQMKAVSERPPTNIVFMGMGEPLLNYENVMAAADILSDPEGLGFSRKKITISTAGIAKNIIRMADENRPYSLAVSLNAVNQETRERIMPIARKYPLDELMEAVK</sequence>
<dbReference type="EMBL" id="DROD01000280">
    <property type="protein sequence ID" value="HHJ52371.1"/>
    <property type="molecule type" value="Genomic_DNA"/>
</dbReference>
<evidence type="ECO:0000256" key="1">
    <source>
        <dbReference type="ARBA" id="ARBA00001966"/>
    </source>
</evidence>
<evidence type="ECO:0000313" key="9">
    <source>
        <dbReference type="EMBL" id="HHJ52371.1"/>
    </source>
</evidence>
<keyword evidence="4" id="KW-0949">S-adenosyl-L-methionine</keyword>
<dbReference type="Gene3D" id="3.20.20.70">
    <property type="entry name" value="Aldolase class I"/>
    <property type="match status" value="1"/>
</dbReference>
<dbReference type="AlphaFoldDB" id="A0A7V5PNU9"/>
<dbReference type="SFLD" id="SFLDS00029">
    <property type="entry name" value="Radical_SAM"/>
    <property type="match status" value="1"/>
</dbReference>
<keyword evidence="6" id="KW-0408">Iron</keyword>
<protein>
    <submittedName>
        <fullName evidence="9">23S rRNA (Adenine(2503)-C(2))-methyltransferase RlmN</fullName>
    </submittedName>
</protein>
<dbReference type="CDD" id="cd01335">
    <property type="entry name" value="Radical_SAM"/>
    <property type="match status" value="1"/>
</dbReference>
<dbReference type="InterPro" id="IPR040072">
    <property type="entry name" value="Methyltransferase_A"/>
</dbReference>
<proteinExistence type="predicted"/>
<evidence type="ECO:0000256" key="5">
    <source>
        <dbReference type="ARBA" id="ARBA00022723"/>
    </source>
</evidence>
<comment type="caution">
    <text evidence="9">The sequence shown here is derived from an EMBL/GenBank/DDBJ whole genome shotgun (WGS) entry which is preliminary data.</text>
</comment>
<evidence type="ECO:0000256" key="4">
    <source>
        <dbReference type="ARBA" id="ARBA00022691"/>
    </source>
</evidence>
<dbReference type="InterPro" id="IPR007197">
    <property type="entry name" value="rSAM"/>
</dbReference>
<dbReference type="PANTHER" id="PTHR30544">
    <property type="entry name" value="23S RRNA METHYLTRANSFERASE"/>
    <property type="match status" value="1"/>
</dbReference>
<dbReference type="InterPro" id="IPR013785">
    <property type="entry name" value="Aldolase_TIM"/>
</dbReference>
<comment type="cofactor">
    <cofactor evidence="1">
        <name>[4Fe-4S] cluster</name>
        <dbReference type="ChEBI" id="CHEBI:49883"/>
    </cofactor>
</comment>
<accession>A0A7V5PNU9</accession>
<dbReference type="GO" id="GO:0070475">
    <property type="term" value="P:rRNA base methylation"/>
    <property type="evidence" value="ECO:0007669"/>
    <property type="project" value="TreeGrafter"/>
</dbReference>
<dbReference type="Pfam" id="PF04055">
    <property type="entry name" value="Radical_SAM"/>
    <property type="match status" value="1"/>
</dbReference>
<keyword evidence="2" id="KW-0004">4Fe-4S</keyword>
<keyword evidence="7" id="KW-0411">Iron-sulfur</keyword>
<evidence type="ECO:0000259" key="8">
    <source>
        <dbReference type="PROSITE" id="PS51918"/>
    </source>
</evidence>
<keyword evidence="5" id="KW-0479">Metal-binding</keyword>
<evidence type="ECO:0000256" key="2">
    <source>
        <dbReference type="ARBA" id="ARBA00022485"/>
    </source>
</evidence>
<feature type="non-terminal residue" evidence="9">
    <location>
        <position position="243"/>
    </location>
</feature>
<dbReference type="PROSITE" id="PS51918">
    <property type="entry name" value="RADICAL_SAM"/>
    <property type="match status" value="1"/>
</dbReference>
<keyword evidence="3" id="KW-0698">rRNA processing</keyword>
<dbReference type="InterPro" id="IPR058240">
    <property type="entry name" value="rSAM_sf"/>
</dbReference>
<organism evidence="9">
    <name type="scientific">Caldithrix abyssi</name>
    <dbReference type="NCBI Taxonomy" id="187145"/>
    <lineage>
        <taxon>Bacteria</taxon>
        <taxon>Pseudomonadati</taxon>
        <taxon>Calditrichota</taxon>
        <taxon>Calditrichia</taxon>
        <taxon>Calditrichales</taxon>
        <taxon>Calditrichaceae</taxon>
        <taxon>Caldithrix</taxon>
    </lineage>
</organism>
<gene>
    <name evidence="9" type="ORF">ENJ89_04180</name>
</gene>
<feature type="domain" description="Radical SAM core" evidence="8">
    <location>
        <begin position="98"/>
        <end position="243"/>
    </location>
</feature>
<dbReference type="SUPFAM" id="SSF102114">
    <property type="entry name" value="Radical SAM enzymes"/>
    <property type="match status" value="1"/>
</dbReference>
<evidence type="ECO:0000256" key="3">
    <source>
        <dbReference type="ARBA" id="ARBA00022552"/>
    </source>
</evidence>
<dbReference type="GO" id="GO:0030488">
    <property type="term" value="P:tRNA methylation"/>
    <property type="evidence" value="ECO:0007669"/>
    <property type="project" value="TreeGrafter"/>
</dbReference>
<dbReference type="PANTHER" id="PTHR30544:SF5">
    <property type="entry name" value="RADICAL SAM CORE DOMAIN-CONTAINING PROTEIN"/>
    <property type="match status" value="1"/>
</dbReference>
<dbReference type="Gene3D" id="1.10.150.530">
    <property type="match status" value="1"/>
</dbReference>
<dbReference type="GO" id="GO:0051539">
    <property type="term" value="F:4 iron, 4 sulfur cluster binding"/>
    <property type="evidence" value="ECO:0007669"/>
    <property type="project" value="UniProtKB-KW"/>
</dbReference>
<evidence type="ECO:0000256" key="7">
    <source>
        <dbReference type="ARBA" id="ARBA00023014"/>
    </source>
</evidence>
<dbReference type="GO" id="GO:0003824">
    <property type="term" value="F:catalytic activity"/>
    <property type="evidence" value="ECO:0007669"/>
    <property type="project" value="InterPro"/>
</dbReference>
<dbReference type="InterPro" id="IPR048641">
    <property type="entry name" value="RlmN_N"/>
</dbReference>
<evidence type="ECO:0000256" key="6">
    <source>
        <dbReference type="ARBA" id="ARBA00023004"/>
    </source>
</evidence>